<comment type="caution">
    <text evidence="1">The sequence shown here is derived from an EMBL/GenBank/DDBJ whole genome shotgun (WGS) entry which is preliminary data.</text>
</comment>
<sequence length="130" mass="14696">MQAGDDIPPGDRLDAIIVEKVLPQRELPQLREEADPGVQLGEPVGGEIQLDEVVRDLDLAQVVELKAREVEAASLQLRFLLQFFLSRRRHLSSPSDPRCFIGVSTKALLHRRWRGDRRGLPKKPTKTLKT</sequence>
<protein>
    <submittedName>
        <fullName evidence="1">Uncharacterized protein</fullName>
    </submittedName>
</protein>
<accession>A0A426XW85</accession>
<proteinExistence type="predicted"/>
<organism evidence="1 2">
    <name type="scientific">Ensete ventricosum</name>
    <name type="common">Abyssinian banana</name>
    <name type="synonym">Musa ensete</name>
    <dbReference type="NCBI Taxonomy" id="4639"/>
    <lineage>
        <taxon>Eukaryota</taxon>
        <taxon>Viridiplantae</taxon>
        <taxon>Streptophyta</taxon>
        <taxon>Embryophyta</taxon>
        <taxon>Tracheophyta</taxon>
        <taxon>Spermatophyta</taxon>
        <taxon>Magnoliopsida</taxon>
        <taxon>Liliopsida</taxon>
        <taxon>Zingiberales</taxon>
        <taxon>Musaceae</taxon>
        <taxon>Ensete</taxon>
    </lineage>
</organism>
<reference evidence="1 2" key="1">
    <citation type="journal article" date="2014" name="Agronomy (Basel)">
        <title>A Draft Genome Sequence for Ensete ventricosum, the Drought-Tolerant Tree Against Hunger.</title>
        <authorList>
            <person name="Harrison J."/>
            <person name="Moore K.A."/>
            <person name="Paszkiewicz K."/>
            <person name="Jones T."/>
            <person name="Grant M."/>
            <person name="Ambacheew D."/>
            <person name="Muzemil S."/>
            <person name="Studholme D.J."/>
        </authorList>
    </citation>
    <scope>NUCLEOTIDE SEQUENCE [LARGE SCALE GENOMIC DNA]</scope>
</reference>
<gene>
    <name evidence="1" type="ORF">B296_00053020</name>
</gene>
<dbReference type="AlphaFoldDB" id="A0A426XW85"/>
<name>A0A426XW85_ENSVE</name>
<dbReference type="Proteomes" id="UP000287651">
    <property type="component" value="Unassembled WGS sequence"/>
</dbReference>
<dbReference type="EMBL" id="AMZH03016918">
    <property type="protein sequence ID" value="RRT43765.1"/>
    <property type="molecule type" value="Genomic_DNA"/>
</dbReference>
<evidence type="ECO:0000313" key="2">
    <source>
        <dbReference type="Proteomes" id="UP000287651"/>
    </source>
</evidence>
<evidence type="ECO:0000313" key="1">
    <source>
        <dbReference type="EMBL" id="RRT43765.1"/>
    </source>
</evidence>